<sequence length="113" mass="13465">MFPEDEEKIAFITKYGLYCWRVTFGLKNAGAIYQQMANTIFEPQIGHNMEIYVDDMLVKRKVRRGHLENLNETFTWLRNSRLKRNLEKCYFGVTFGKFLGYMISERGIQPRQN</sequence>
<dbReference type="InterPro" id="IPR043502">
    <property type="entry name" value="DNA/RNA_pol_sf"/>
</dbReference>
<keyword evidence="3" id="KW-1185">Reference proteome</keyword>
<dbReference type="Gene3D" id="3.30.70.270">
    <property type="match status" value="1"/>
</dbReference>
<evidence type="ECO:0000259" key="1">
    <source>
        <dbReference type="Pfam" id="PF00078"/>
    </source>
</evidence>
<dbReference type="Pfam" id="PF00078">
    <property type="entry name" value="RVT_1"/>
    <property type="match status" value="1"/>
</dbReference>
<protein>
    <recommendedName>
        <fullName evidence="1">Reverse transcriptase domain-containing protein</fullName>
    </recommendedName>
</protein>
<name>A0AAV3RJZ8_LITER</name>
<evidence type="ECO:0000313" key="3">
    <source>
        <dbReference type="Proteomes" id="UP001454036"/>
    </source>
</evidence>
<dbReference type="SUPFAM" id="SSF56672">
    <property type="entry name" value="DNA/RNA polymerases"/>
    <property type="match status" value="1"/>
</dbReference>
<dbReference type="EMBL" id="BAABME010028225">
    <property type="protein sequence ID" value="GAA0177430.1"/>
    <property type="molecule type" value="Genomic_DNA"/>
</dbReference>
<dbReference type="InterPro" id="IPR000477">
    <property type="entry name" value="RT_dom"/>
</dbReference>
<dbReference type="InterPro" id="IPR043128">
    <property type="entry name" value="Rev_trsase/Diguanyl_cyclase"/>
</dbReference>
<dbReference type="AlphaFoldDB" id="A0AAV3RJZ8"/>
<dbReference type="PANTHER" id="PTHR24559">
    <property type="entry name" value="TRANSPOSON TY3-I GAG-POL POLYPROTEIN"/>
    <property type="match status" value="1"/>
</dbReference>
<dbReference type="PANTHER" id="PTHR24559:SF444">
    <property type="entry name" value="REVERSE TRANSCRIPTASE DOMAIN-CONTAINING PROTEIN"/>
    <property type="match status" value="1"/>
</dbReference>
<dbReference type="CDD" id="cd01647">
    <property type="entry name" value="RT_LTR"/>
    <property type="match status" value="1"/>
</dbReference>
<organism evidence="2 3">
    <name type="scientific">Lithospermum erythrorhizon</name>
    <name type="common">Purple gromwell</name>
    <name type="synonym">Lithospermum officinale var. erythrorhizon</name>
    <dbReference type="NCBI Taxonomy" id="34254"/>
    <lineage>
        <taxon>Eukaryota</taxon>
        <taxon>Viridiplantae</taxon>
        <taxon>Streptophyta</taxon>
        <taxon>Embryophyta</taxon>
        <taxon>Tracheophyta</taxon>
        <taxon>Spermatophyta</taxon>
        <taxon>Magnoliopsida</taxon>
        <taxon>eudicotyledons</taxon>
        <taxon>Gunneridae</taxon>
        <taxon>Pentapetalae</taxon>
        <taxon>asterids</taxon>
        <taxon>lamiids</taxon>
        <taxon>Boraginales</taxon>
        <taxon>Boraginaceae</taxon>
        <taxon>Boraginoideae</taxon>
        <taxon>Lithospermeae</taxon>
        <taxon>Lithospermum</taxon>
    </lineage>
</organism>
<reference evidence="2 3" key="1">
    <citation type="submission" date="2024-01" db="EMBL/GenBank/DDBJ databases">
        <title>The complete chloroplast genome sequence of Lithospermum erythrorhizon: insights into the phylogenetic relationship among Boraginaceae species and the maternal lineages of purple gromwells.</title>
        <authorList>
            <person name="Okada T."/>
            <person name="Watanabe K."/>
        </authorList>
    </citation>
    <scope>NUCLEOTIDE SEQUENCE [LARGE SCALE GENOMIC DNA]</scope>
</reference>
<dbReference type="Proteomes" id="UP001454036">
    <property type="component" value="Unassembled WGS sequence"/>
</dbReference>
<evidence type="ECO:0000313" key="2">
    <source>
        <dbReference type="EMBL" id="GAA0177430.1"/>
    </source>
</evidence>
<proteinExistence type="predicted"/>
<comment type="caution">
    <text evidence="2">The sequence shown here is derived from an EMBL/GenBank/DDBJ whole genome shotgun (WGS) entry which is preliminary data.</text>
</comment>
<gene>
    <name evidence="2" type="ORF">LIER_42138</name>
</gene>
<dbReference type="InterPro" id="IPR053134">
    <property type="entry name" value="RNA-dir_DNA_polymerase"/>
</dbReference>
<accession>A0AAV3RJZ8</accession>
<feature type="domain" description="Reverse transcriptase" evidence="1">
    <location>
        <begin position="13"/>
        <end position="103"/>
    </location>
</feature>